<feature type="active site" description="Charge relay system" evidence="5">
    <location>
        <position position="272"/>
    </location>
</feature>
<evidence type="ECO:0000256" key="4">
    <source>
        <dbReference type="ARBA" id="ARBA00022825"/>
    </source>
</evidence>
<evidence type="ECO:0000256" key="2">
    <source>
        <dbReference type="ARBA" id="ARBA00022670"/>
    </source>
</evidence>
<keyword evidence="2 5" id="KW-0645">Protease</keyword>
<keyword evidence="9" id="KW-1185">Reference proteome</keyword>
<feature type="active site" description="Charge relay system" evidence="5">
    <location>
        <position position="447"/>
    </location>
</feature>
<dbReference type="PANTHER" id="PTHR43399">
    <property type="entry name" value="SUBTILISIN-RELATED"/>
    <property type="match status" value="1"/>
</dbReference>
<evidence type="ECO:0000256" key="5">
    <source>
        <dbReference type="PROSITE-ProRule" id="PRU01240"/>
    </source>
</evidence>
<dbReference type="InterPro" id="IPR023828">
    <property type="entry name" value="Peptidase_S8_Ser-AS"/>
</dbReference>
<dbReference type="InterPro" id="IPR013783">
    <property type="entry name" value="Ig-like_fold"/>
</dbReference>
<evidence type="ECO:0008006" key="10">
    <source>
        <dbReference type="Google" id="ProtNLM"/>
    </source>
</evidence>
<feature type="domain" description="CARDB" evidence="7">
    <location>
        <begin position="1559"/>
        <end position="1641"/>
    </location>
</feature>
<dbReference type="Gene3D" id="2.60.40.10">
    <property type="entry name" value="Immunoglobulins"/>
    <property type="match status" value="1"/>
</dbReference>
<evidence type="ECO:0000256" key="1">
    <source>
        <dbReference type="ARBA" id="ARBA00011073"/>
    </source>
</evidence>
<keyword evidence="4 5" id="KW-0720">Serine protease</keyword>
<evidence type="ECO:0000259" key="6">
    <source>
        <dbReference type="Pfam" id="PF00082"/>
    </source>
</evidence>
<dbReference type="InterPro" id="IPR011635">
    <property type="entry name" value="CARDB"/>
</dbReference>
<dbReference type="GO" id="GO:0004252">
    <property type="term" value="F:serine-type endopeptidase activity"/>
    <property type="evidence" value="ECO:0007669"/>
    <property type="project" value="UniProtKB-UniRule"/>
</dbReference>
<dbReference type="GO" id="GO:0006508">
    <property type="term" value="P:proteolysis"/>
    <property type="evidence" value="ECO:0007669"/>
    <property type="project" value="UniProtKB-KW"/>
</dbReference>
<organism evidence="8 9">
    <name type="scientific">Candidatus [Bacteroides] periocalifornicus</name>
    <dbReference type="NCBI Taxonomy" id="1702214"/>
    <lineage>
        <taxon>Bacteria</taxon>
        <taxon>Pseudomonadati</taxon>
        <taxon>Bacteroidota</taxon>
    </lineage>
</organism>
<accession>A0A0Q4B8W2</accession>
<evidence type="ECO:0000313" key="9">
    <source>
        <dbReference type="Proteomes" id="UP000054172"/>
    </source>
</evidence>
<dbReference type="Gene3D" id="2.60.120.380">
    <property type="match status" value="1"/>
</dbReference>
<dbReference type="SUPFAM" id="SSF49785">
    <property type="entry name" value="Galactose-binding domain-like"/>
    <property type="match status" value="1"/>
</dbReference>
<name>A0A0Q4B8W2_9BACT</name>
<feature type="active site" description="Charge relay system" evidence="5">
    <location>
        <position position="247"/>
    </location>
</feature>
<evidence type="ECO:0000259" key="7">
    <source>
        <dbReference type="Pfam" id="PF07705"/>
    </source>
</evidence>
<dbReference type="Proteomes" id="UP000054172">
    <property type="component" value="Unassembled WGS sequence"/>
</dbReference>
<dbReference type="InterPro" id="IPR015500">
    <property type="entry name" value="Peptidase_S8_subtilisin-rel"/>
</dbReference>
<dbReference type="SUPFAM" id="SSF52743">
    <property type="entry name" value="Subtilisin-like"/>
    <property type="match status" value="1"/>
</dbReference>
<reference evidence="8" key="1">
    <citation type="submission" date="2015-08" db="EMBL/GenBank/DDBJ databases">
        <title>Candidatus Bacteriodes Periocalifornicus.</title>
        <authorList>
            <person name="McLean J.S."/>
            <person name="Kelley S."/>
        </authorList>
    </citation>
    <scope>NUCLEOTIDE SEQUENCE [LARGE SCALE GENOMIC DNA]</scope>
    <source>
        <strain evidence="8">12B</strain>
    </source>
</reference>
<dbReference type="PANTHER" id="PTHR43399:SF4">
    <property type="entry name" value="CELL WALL-ASSOCIATED PROTEASE"/>
    <property type="match status" value="1"/>
</dbReference>
<evidence type="ECO:0000256" key="3">
    <source>
        <dbReference type="ARBA" id="ARBA00022801"/>
    </source>
</evidence>
<dbReference type="PROSITE" id="PS00138">
    <property type="entry name" value="SUBTILASE_SER"/>
    <property type="match status" value="1"/>
</dbReference>
<dbReference type="InterPro" id="IPR036852">
    <property type="entry name" value="Peptidase_S8/S53_dom_sf"/>
</dbReference>
<dbReference type="InterPro" id="IPR000209">
    <property type="entry name" value="Peptidase_S8/S53_dom"/>
</dbReference>
<gene>
    <name evidence="8" type="ORF">AL399_01570</name>
</gene>
<dbReference type="InterPro" id="IPR051048">
    <property type="entry name" value="Peptidase_S8/S53_subtilisin"/>
</dbReference>
<evidence type="ECO:0000313" key="8">
    <source>
        <dbReference type="EMBL" id="KQM09481.1"/>
    </source>
</evidence>
<feature type="domain" description="Peptidase S8/S53" evidence="6">
    <location>
        <begin position="238"/>
        <end position="501"/>
    </location>
</feature>
<dbReference type="Pfam" id="PF00082">
    <property type="entry name" value="Peptidase_S8"/>
    <property type="match status" value="1"/>
</dbReference>
<protein>
    <recommendedName>
        <fullName evidence="10">Peptidase S8/S53 domain-containing protein</fullName>
    </recommendedName>
</protein>
<dbReference type="Gene3D" id="3.40.50.200">
    <property type="entry name" value="Peptidase S8/S53 domain"/>
    <property type="match status" value="1"/>
</dbReference>
<dbReference type="PROSITE" id="PS51892">
    <property type="entry name" value="SUBTILASE"/>
    <property type="match status" value="1"/>
</dbReference>
<dbReference type="PRINTS" id="PR00723">
    <property type="entry name" value="SUBTILISIN"/>
</dbReference>
<dbReference type="PATRIC" id="fig|1702214.3.peg.1910"/>
<comment type="similarity">
    <text evidence="1 5">Belongs to the peptidase S8 family.</text>
</comment>
<sequence length="1784" mass="195378">MKRFGLGLLAVLTWASVCWGQTVRFGRHQVTPPENVVQARVRGAKPQTTSLGPPAKGRVNVLVQFACEPTLSMQKAAQAKGVELYSYVGGNAYLGSVPAQAKPTDFAGTGLKSVIATEPSWRISDELAAGIIPEYAKQGDDEVAVVVAWHPNVDAQFVSGYLQREGYRYIPGSLSAQLRQVELICPLAKAKRLAEQGWIALVKPVAPEPVELNSTGAMLSRAHVLRMPTVLGGLGLTGKGVKVGVWDGNVEPHIDFGSHLYVREYEKSGSWHGIHVAGTVAGGGYKDVDATSMAPAAELYTWNFGRSSNGKIPAVEMLEEHANSHISITQNSYGLAQTYLCLLWDKISYSFGEANNLDYLSYTYPQMTHVFAVGNEQGACDKAFGTTAARSKSAIYVGAVNMKGEMSDFSSFGPTDDGRIVPTICAKGVGVYSTKDGNGYASDNGTSMACPTASGHIALLTELYHRSHGGVDPENALVKALVANTANDGGNPGPDYKFGYGVLNAEAAAKVLQNGWYVSHELGTGDEFEQQIQVPAGAKGLRVMIAWSDPAAEKKYAYGEKALINDLDLWVEANGTTTLPWVLDKDNPDRPATQAQDHLNPVEQVTIANPAAGLYKAKVKGKSVMLGGRQKFWMVWYFEPAEMRLVTPAGGEVFEPGERILMVVDNPSKSLYTEISYDDGKSYERKGTAEFNGSNMGVGLAIPAKAPATNTARLRLTDAQGHVLVSERFTILPRPVGVILHEEACSKGSWYLSWQCRHEQASDFGYRVLRFDVDKNEWKITAEIAAGEELKYAVKPGDLAHDTRNLWAVQVVWKDAKGNEVLGKRSWGELAEYAPGNLAIKEADLPFYETFDVLPPRFTSVTAGYNMKVSYPPTPSDLMKKPHSHQLFTKIGSVKDIPDYTAPFDEKKNPGKQLVLQSCNLDLMGIPAGTKLELHSYMLLTQSGVDDSLQRTSQLRAVVVDGEGEHVLKNTLGQEVMICDNGLVHEYYWDISAYAEKKIDALRLEWAGLKASAAIQMHYWGIQKANPSYDPAIYRLRKPNDAPHMGEEEISFILWNKGSETIKSLPVVVTLNGAVKGTHMAKALLPHEERMVRMPVDFSSTNPDGEEFTQRVQLPTEGSGKPADKFREAMVNNLGNLYPMPASWRTYQLFGVEIPAVTVESQEVRGSLKFTDMGGVRHPYTPLQKVMVQFTPHTRGKMLRLTVKDWDLAGLDSLTIYNGHVHKGAFEKAAHMHAVLDNNRPAVVLKDKSTNELVVESHAKDGSLFVFFHARSGLSAEGWQAELAEIEKVNTVALTELALPSVPIQGGEAVVKFKLKNMTVRQLEKVPVLLYANTQPKPLREEVTLAMKEEEQEFSFTQKLAMPLPVRANVEIVADALDGDYSDNAKQATLLNDRYWAGGKVDDTASLHLQQAYMWPTEIRLPYTPYYLQYDLQQKVPLYANASNRLVLKLWNTVDEDLLPAKAHLFLDADDNGDFNGAKEHFTVDLRKGETEYSIPVDLTGVAPRNDCRMRLVVMRDEDLVKFQENGDVTHGYAVDIAADIKAGSNPQGDDIEVGDILALPVSVSLNTDYPVGVRLANRGIADAQGKKVALYVDGVQLAEETVAESIPACGGTLEYAFTAKVRVSTTGKHTVKVSVEPDATPANDSKTLEIFTEATEPFAIYQPGGIKGEKIELAKALLQTGRDASFECWAYPYAPGQLFTAKGLQILIAWEGLEIAEREVEPYSVAVLLDGAKALYTPKAVPQLLKGGWHHFAFSLTGGGERELKVWIDGEPLTFEQAGAVRV</sequence>
<dbReference type="STRING" id="1702214.AL399_01570"/>
<keyword evidence="3 5" id="KW-0378">Hydrolase</keyword>
<dbReference type="InterPro" id="IPR008979">
    <property type="entry name" value="Galactose-bd-like_sf"/>
</dbReference>
<dbReference type="EMBL" id="LIIK01000004">
    <property type="protein sequence ID" value="KQM09481.1"/>
    <property type="molecule type" value="Genomic_DNA"/>
</dbReference>
<comment type="caution">
    <text evidence="8">The sequence shown here is derived from an EMBL/GenBank/DDBJ whole genome shotgun (WGS) entry which is preliminary data.</text>
</comment>
<dbReference type="Pfam" id="PF07705">
    <property type="entry name" value="CARDB"/>
    <property type="match status" value="1"/>
</dbReference>
<proteinExistence type="inferred from homology"/>